<gene>
    <name evidence="2" type="ORF">IAR55_004136</name>
</gene>
<comment type="caution">
    <text evidence="2">The sequence shown here is derived from an EMBL/GenBank/DDBJ whole genome shotgun (WGS) entry which is preliminary data.</text>
</comment>
<name>A0AAW0YY97_9TREE</name>
<feature type="region of interest" description="Disordered" evidence="1">
    <location>
        <begin position="339"/>
        <end position="361"/>
    </location>
</feature>
<proteinExistence type="predicted"/>
<dbReference type="EMBL" id="JBCAWK010000007">
    <property type="protein sequence ID" value="KAK8853430.1"/>
    <property type="molecule type" value="Genomic_DNA"/>
</dbReference>
<reference evidence="2 3" key="1">
    <citation type="journal article" date="2024" name="bioRxiv">
        <title>Comparative genomics of Cryptococcus and Kwoniella reveals pathogenesis evolution and contrasting karyotype dynamics via intercentromeric recombination or chromosome fusion.</title>
        <authorList>
            <person name="Coelho M.A."/>
            <person name="David-Palma M."/>
            <person name="Shea T."/>
            <person name="Bowers K."/>
            <person name="McGinley-Smith S."/>
            <person name="Mohammad A.W."/>
            <person name="Gnirke A."/>
            <person name="Yurkov A.M."/>
            <person name="Nowrousian M."/>
            <person name="Sun S."/>
            <person name="Cuomo C.A."/>
            <person name="Heitman J."/>
        </authorList>
    </citation>
    <scope>NUCLEOTIDE SEQUENCE [LARGE SCALE GENOMIC DNA]</scope>
    <source>
        <strain evidence="2 3">CBS 13917</strain>
    </source>
</reference>
<dbReference type="Proteomes" id="UP001388673">
    <property type="component" value="Unassembled WGS sequence"/>
</dbReference>
<evidence type="ECO:0000256" key="1">
    <source>
        <dbReference type="SAM" id="MobiDB-lite"/>
    </source>
</evidence>
<feature type="region of interest" description="Disordered" evidence="1">
    <location>
        <begin position="151"/>
        <end position="180"/>
    </location>
</feature>
<protein>
    <submittedName>
        <fullName evidence="2">Uncharacterized protein</fullName>
    </submittedName>
</protein>
<feature type="compositionally biased region" description="Basic and acidic residues" evidence="1">
    <location>
        <begin position="305"/>
        <end position="325"/>
    </location>
</feature>
<dbReference type="KEGG" id="kne:92181394"/>
<dbReference type="GeneID" id="92181394"/>
<feature type="region of interest" description="Disordered" evidence="1">
    <location>
        <begin position="62"/>
        <end position="96"/>
    </location>
</feature>
<dbReference type="RefSeq" id="XP_066802616.1">
    <property type="nucleotide sequence ID" value="XM_066947237.1"/>
</dbReference>
<feature type="region of interest" description="Disordered" evidence="1">
    <location>
        <begin position="276"/>
        <end position="325"/>
    </location>
</feature>
<accession>A0AAW0YY97</accession>
<keyword evidence="3" id="KW-1185">Reference proteome</keyword>
<dbReference type="AlphaFoldDB" id="A0AAW0YY97"/>
<evidence type="ECO:0000313" key="3">
    <source>
        <dbReference type="Proteomes" id="UP001388673"/>
    </source>
</evidence>
<evidence type="ECO:0000313" key="2">
    <source>
        <dbReference type="EMBL" id="KAK8853430.1"/>
    </source>
</evidence>
<organism evidence="2 3">
    <name type="scientific">Kwoniella newhampshirensis</name>
    <dbReference type="NCBI Taxonomy" id="1651941"/>
    <lineage>
        <taxon>Eukaryota</taxon>
        <taxon>Fungi</taxon>
        <taxon>Dikarya</taxon>
        <taxon>Basidiomycota</taxon>
        <taxon>Agaricomycotina</taxon>
        <taxon>Tremellomycetes</taxon>
        <taxon>Tremellales</taxon>
        <taxon>Cryptococcaceae</taxon>
        <taxon>Kwoniella</taxon>
    </lineage>
</organism>
<feature type="compositionally biased region" description="Acidic residues" evidence="1">
    <location>
        <begin position="276"/>
        <end position="287"/>
    </location>
</feature>
<sequence>MTFSSLADELANASVESTSVDGSGVSRNLAEEFGLEFIGPGGMDRTTIGDVADRSLGDHALSLLHDGPPWETTHSKRGGRRPARSSTTFLDDSDGDFAHQDDELDVAIGNGHSFTSDEHSPADDVEVDLHDEARQLELDTDHLIDPEYETTISPSKRTPKSSTRACHPYEPTPSPPRGYRGDQDPLITLAETLATISRFLTSLRRINHHPKGFTASPIPNIGNEKKLEMKLQMHLEKVVDSARVRGEQIGDLGVIRRELETADWGEADNDEVLQTVEEEEEKEEDQTGDSREIGWTGELTAVQSDHGDEDRAETGSVETDHIDAEDGEKADGLLEQAISHSSSDDGHLLSPPKSTPGTQVPLLPRQTSLLITDTTTLIALLQSLSETLHTSTSLSTSLQRQVRGIRAGVVAWRERENQEMEARRAIEGWEGRKVREGLRGSGGTKEVLKRECKEFEGKLEAWGTRMAKIRRGVTAVS</sequence>
<feature type="compositionally biased region" description="Polar residues" evidence="1">
    <location>
        <begin position="151"/>
        <end position="164"/>
    </location>
</feature>